<evidence type="ECO:0000256" key="6">
    <source>
        <dbReference type="ARBA" id="ARBA00022833"/>
    </source>
</evidence>
<evidence type="ECO:0000256" key="4">
    <source>
        <dbReference type="ARBA" id="ARBA00022723"/>
    </source>
</evidence>
<dbReference type="PROSITE" id="PS00518">
    <property type="entry name" value="ZF_RING_1"/>
    <property type="match status" value="1"/>
</dbReference>
<dbReference type="AlphaFoldDB" id="A0A9J2NZV8"/>
<dbReference type="InterPro" id="IPR019193">
    <property type="entry name" value="UBQ-conj_enz_E2-bd_prot"/>
</dbReference>
<dbReference type="GO" id="GO:0000209">
    <property type="term" value="P:protein polyubiquitination"/>
    <property type="evidence" value="ECO:0007669"/>
    <property type="project" value="TreeGrafter"/>
</dbReference>
<evidence type="ECO:0000256" key="3">
    <source>
        <dbReference type="ARBA" id="ARBA00013646"/>
    </source>
</evidence>
<evidence type="ECO:0000256" key="11">
    <source>
        <dbReference type="ARBA" id="ARBA00064185"/>
    </source>
</evidence>
<dbReference type="GO" id="GO:0005634">
    <property type="term" value="C:nucleus"/>
    <property type="evidence" value="ECO:0007669"/>
    <property type="project" value="TreeGrafter"/>
</dbReference>
<dbReference type="Pfam" id="PF09814">
    <property type="entry name" value="HECT_2"/>
    <property type="match status" value="1"/>
</dbReference>
<dbReference type="GO" id="GO:0051865">
    <property type="term" value="P:protein autoubiquitination"/>
    <property type="evidence" value="ECO:0007669"/>
    <property type="project" value="TreeGrafter"/>
</dbReference>
<dbReference type="GO" id="GO:0043161">
    <property type="term" value="P:proteasome-mediated ubiquitin-dependent protein catabolic process"/>
    <property type="evidence" value="ECO:0007669"/>
    <property type="project" value="TreeGrafter"/>
</dbReference>
<dbReference type="InterPro" id="IPR001841">
    <property type="entry name" value="Znf_RING"/>
</dbReference>
<comment type="function">
    <text evidence="10">E3 ubiquitin-protein ligase which accepts ubiquitin from specific E2 ubiquitin-conjugating enzymes, and transfers it to substrates, generally promoting their degradation by the proteasome. Independently of its E3 ubiquitin-protein ligase activity, acts as an inhibitor of CPSF3 endonuclease activity by blocking CPSF3 active site.</text>
</comment>
<dbReference type="InterPro" id="IPR013083">
    <property type="entry name" value="Znf_RING/FYVE/PHD"/>
</dbReference>
<protein>
    <recommendedName>
        <fullName evidence="3">E3 ubiquitin-protein ligase E3D</fullName>
        <ecNumber evidence="2">2.3.2.26</ecNumber>
    </recommendedName>
    <alternativeName>
        <fullName evidence="9">HECT-type E3 ubiquitin transferase E3D</fullName>
    </alternativeName>
    <alternativeName>
        <fullName evidence="8">UbcH10-binding protein with a HECT-like domain</fullName>
    </alternativeName>
    <alternativeName>
        <fullName evidence="7">Ubiquitin-conjugating enzyme E2C-binding protein</fullName>
    </alternativeName>
</protein>
<dbReference type="SUPFAM" id="SSF57850">
    <property type="entry name" value="RING/U-box"/>
    <property type="match status" value="1"/>
</dbReference>
<evidence type="ECO:0000256" key="12">
    <source>
        <dbReference type="PROSITE-ProRule" id="PRU00175"/>
    </source>
</evidence>
<dbReference type="GO" id="GO:0031624">
    <property type="term" value="F:ubiquitin conjugating enzyme binding"/>
    <property type="evidence" value="ECO:0007669"/>
    <property type="project" value="TreeGrafter"/>
</dbReference>
<evidence type="ECO:0000256" key="7">
    <source>
        <dbReference type="ARBA" id="ARBA00029737"/>
    </source>
</evidence>
<evidence type="ECO:0000256" key="9">
    <source>
        <dbReference type="ARBA" id="ARBA00032298"/>
    </source>
</evidence>
<accession>A0A9J2NZV8</accession>
<evidence type="ECO:0000256" key="5">
    <source>
        <dbReference type="ARBA" id="ARBA00022771"/>
    </source>
</evidence>
<evidence type="ECO:0000256" key="8">
    <source>
        <dbReference type="ARBA" id="ARBA00032234"/>
    </source>
</evidence>
<dbReference type="GO" id="GO:0000151">
    <property type="term" value="C:ubiquitin ligase complex"/>
    <property type="evidence" value="ECO:0007669"/>
    <property type="project" value="TreeGrafter"/>
</dbReference>
<dbReference type="GO" id="GO:0061630">
    <property type="term" value="F:ubiquitin protein ligase activity"/>
    <property type="evidence" value="ECO:0007669"/>
    <property type="project" value="UniProtKB-EC"/>
</dbReference>
<evidence type="ECO:0000313" key="14">
    <source>
        <dbReference type="Proteomes" id="UP000036681"/>
    </source>
</evidence>
<reference evidence="15" key="1">
    <citation type="submission" date="2023-03" db="UniProtKB">
        <authorList>
            <consortium name="WormBaseParasite"/>
        </authorList>
    </citation>
    <scope>IDENTIFICATION</scope>
</reference>
<dbReference type="Gene3D" id="3.30.40.10">
    <property type="entry name" value="Zinc/RING finger domain, C3HC4 (zinc finger)"/>
    <property type="match status" value="1"/>
</dbReference>
<keyword evidence="6" id="KW-0862">Zinc</keyword>
<dbReference type="GO" id="GO:0008270">
    <property type="term" value="F:zinc ion binding"/>
    <property type="evidence" value="ECO:0007669"/>
    <property type="project" value="UniProtKB-KW"/>
</dbReference>
<keyword evidence="5 12" id="KW-0863">Zinc-finger</keyword>
<evidence type="ECO:0000256" key="2">
    <source>
        <dbReference type="ARBA" id="ARBA00012485"/>
    </source>
</evidence>
<evidence type="ECO:0000256" key="1">
    <source>
        <dbReference type="ARBA" id="ARBA00000885"/>
    </source>
</evidence>
<evidence type="ECO:0000256" key="10">
    <source>
        <dbReference type="ARBA" id="ARBA00053831"/>
    </source>
</evidence>
<comment type="subunit">
    <text evidence="11">Interacts with UBE2C/UbcH10 (E2 ubiquitin-conjugating enzyme). In vitro, interacts with cyclin-B.</text>
</comment>
<dbReference type="InterPro" id="IPR017907">
    <property type="entry name" value="Znf_RING_CS"/>
</dbReference>
<comment type="catalytic activity">
    <reaction evidence="1">
        <text>S-ubiquitinyl-[E2 ubiquitin-conjugating enzyme]-L-cysteine + [acceptor protein]-L-lysine = [E2 ubiquitin-conjugating enzyme]-L-cysteine + N(6)-ubiquitinyl-[acceptor protein]-L-lysine.</text>
        <dbReference type="EC" id="2.3.2.26"/>
    </reaction>
</comment>
<dbReference type="Proteomes" id="UP000036681">
    <property type="component" value="Unplaced"/>
</dbReference>
<dbReference type="PROSITE" id="PS50089">
    <property type="entry name" value="ZF_RING_2"/>
    <property type="match status" value="1"/>
</dbReference>
<evidence type="ECO:0000313" key="15">
    <source>
        <dbReference type="WBParaSite" id="ALUE_0000304101-mRNA-1"/>
    </source>
</evidence>
<name>A0A9J2NZV8_ASCLU</name>
<dbReference type="WBParaSite" id="ALUE_0000304101-mRNA-1">
    <property type="protein sequence ID" value="ALUE_0000304101-mRNA-1"/>
    <property type="gene ID" value="ALUE_0000304101"/>
</dbReference>
<dbReference type="GO" id="GO:0005829">
    <property type="term" value="C:cytosol"/>
    <property type="evidence" value="ECO:0007669"/>
    <property type="project" value="TreeGrafter"/>
</dbReference>
<feature type="domain" description="RING-type" evidence="13">
    <location>
        <begin position="198"/>
        <end position="237"/>
    </location>
</feature>
<keyword evidence="4" id="KW-0479">Metal-binding</keyword>
<evidence type="ECO:0000259" key="13">
    <source>
        <dbReference type="PROSITE" id="PS50089"/>
    </source>
</evidence>
<keyword evidence="14" id="KW-1185">Reference proteome</keyword>
<dbReference type="PANTHER" id="PTHR31531:SF2">
    <property type="entry name" value="E3 UBIQUITIN-PROTEIN LIGASE E3D"/>
    <property type="match status" value="1"/>
</dbReference>
<dbReference type="GO" id="GO:0030332">
    <property type="term" value="F:cyclin binding"/>
    <property type="evidence" value="ECO:0007669"/>
    <property type="project" value="TreeGrafter"/>
</dbReference>
<sequence>MSSSMLEIGRECGPKGKLFTKKGETNPTRSSAWNTFAPNRLNGRSSKGTRQCDGERNASCLPTVGNARIAYGCSTIDLTLFTLINSEAEAVECERHLLIGAFIVSTPTLVIACNPESVEIDASGGGAQNLEDVEIEVLEVKPPAEKGSEANPIVLGIDNPAAQVEQKVDEGTRSADRTSAATQDSASLSKRLAEALECLICKEIIYKCATICPCGHKFCAGCISLWMATNMTCPVCRRDVIAPIRDCTFDSVVEVLLQNNPGMRRTNEDREHLDSVDVITHMLPLERRPIGGGGRGGRGARVARGRVRGGAVARVQVNGSDETHELINFRPGGDRTFGYGKGVSVCSLVVLCDRSVFSMPLGEWHTRSFLIELKPRADFASLFIDCPVVDGENFENDASASGSSVNEVRCAEFVKVSEHIVELRDVGDCNAELTPVRSRFYARLADLYLHPNTVCSLMWADHHRLFMCKVRAEADGLPLEPKTFHRLAKDISSTVLLDEYVENARCSCISLECANCSLMLFSYDAGQMELRAFPEDDWLDTSPSMEYFCRDSCGHSHVNAVHPSDPVANTDAEQWMPTRNRFFVAHSFIVLLKETLRSNVVQIDGLTGVVKCAQCGVELGIIYRKNADIVKLHHSVATLKALSTNKPYIDNRFGCMERYFAWLLLSQCESQTSLKLVIRSYDRRPYLLIWLLESYVVLTSGDLVERVCVNGNEVADEAAVRSFPAIKMLYKVFDGESARSDPRANGEDTSVGLLDVPLGCCIRLIELLLSSSHSFPPACRAVGQFYVSIEYT</sequence>
<dbReference type="GO" id="GO:0006513">
    <property type="term" value="P:protein monoubiquitination"/>
    <property type="evidence" value="ECO:0007669"/>
    <property type="project" value="TreeGrafter"/>
</dbReference>
<dbReference type="PANTHER" id="PTHR31531">
    <property type="entry name" value="E3 UBIQUITIN-PROTEIN LIGASE E3D FAMILY MEMBER"/>
    <property type="match status" value="1"/>
</dbReference>
<dbReference type="SMART" id="SM00184">
    <property type="entry name" value="RING"/>
    <property type="match status" value="1"/>
</dbReference>
<dbReference type="Pfam" id="PF13639">
    <property type="entry name" value="zf-RING_2"/>
    <property type="match status" value="1"/>
</dbReference>
<organism evidence="14 15">
    <name type="scientific">Ascaris lumbricoides</name>
    <name type="common">Giant roundworm</name>
    <dbReference type="NCBI Taxonomy" id="6252"/>
    <lineage>
        <taxon>Eukaryota</taxon>
        <taxon>Metazoa</taxon>
        <taxon>Ecdysozoa</taxon>
        <taxon>Nematoda</taxon>
        <taxon>Chromadorea</taxon>
        <taxon>Rhabditida</taxon>
        <taxon>Spirurina</taxon>
        <taxon>Ascaridomorpha</taxon>
        <taxon>Ascaridoidea</taxon>
        <taxon>Ascarididae</taxon>
        <taxon>Ascaris</taxon>
    </lineage>
</organism>
<proteinExistence type="predicted"/>
<dbReference type="EC" id="2.3.2.26" evidence="2"/>